<evidence type="ECO:0000256" key="3">
    <source>
        <dbReference type="ARBA" id="ARBA00022989"/>
    </source>
</evidence>
<evidence type="ECO:0000256" key="6">
    <source>
        <dbReference type="SAM" id="Phobius"/>
    </source>
</evidence>
<dbReference type="GO" id="GO:0000287">
    <property type="term" value="F:magnesium ion binding"/>
    <property type="evidence" value="ECO:0007669"/>
    <property type="project" value="TreeGrafter"/>
</dbReference>
<name>E9E5U5_METAQ</name>
<dbReference type="PANTHER" id="PTHR46494">
    <property type="entry name" value="CORA FAMILY METAL ION TRANSPORTER (EUROFUNG)"/>
    <property type="match status" value="1"/>
</dbReference>
<feature type="transmembrane region" description="Helical" evidence="6">
    <location>
        <begin position="874"/>
        <end position="895"/>
    </location>
</feature>
<accession>E9E5U5</accession>
<dbReference type="eggNOG" id="ENOG502S5DR">
    <property type="taxonomic scope" value="Eukaryota"/>
</dbReference>
<evidence type="ECO:0000256" key="1">
    <source>
        <dbReference type="ARBA" id="ARBA00004651"/>
    </source>
</evidence>
<evidence type="ECO:0000313" key="7">
    <source>
        <dbReference type="EMBL" id="EFY88625.1"/>
    </source>
</evidence>
<feature type="transmembrane region" description="Helical" evidence="6">
    <location>
        <begin position="838"/>
        <end position="862"/>
    </location>
</feature>
<dbReference type="PANTHER" id="PTHR46494:SF1">
    <property type="entry name" value="CORA FAMILY METAL ION TRANSPORTER (EUROFUNG)"/>
    <property type="match status" value="1"/>
</dbReference>
<dbReference type="GO" id="GO:0005886">
    <property type="term" value="C:plasma membrane"/>
    <property type="evidence" value="ECO:0007669"/>
    <property type="project" value="UniProtKB-SubCell"/>
</dbReference>
<evidence type="ECO:0000313" key="8">
    <source>
        <dbReference type="Proteomes" id="UP000002499"/>
    </source>
</evidence>
<evidence type="ECO:0000256" key="5">
    <source>
        <dbReference type="SAM" id="MobiDB-lite"/>
    </source>
</evidence>
<organism evidence="8">
    <name type="scientific">Metarhizium acridum (strain CQMa 102)</name>
    <dbReference type="NCBI Taxonomy" id="655827"/>
    <lineage>
        <taxon>Eukaryota</taxon>
        <taxon>Fungi</taxon>
        <taxon>Dikarya</taxon>
        <taxon>Ascomycota</taxon>
        <taxon>Pezizomycotina</taxon>
        <taxon>Sordariomycetes</taxon>
        <taxon>Hypocreomycetidae</taxon>
        <taxon>Hypocreales</taxon>
        <taxon>Clavicipitaceae</taxon>
        <taxon>Metarhizium</taxon>
    </lineage>
</organism>
<evidence type="ECO:0000256" key="2">
    <source>
        <dbReference type="ARBA" id="ARBA00022692"/>
    </source>
</evidence>
<reference evidence="7 8" key="1">
    <citation type="journal article" date="2011" name="PLoS Genet.">
        <title>Genome sequencing and comparative transcriptomics of the model entomopathogenic fungi Metarhizium anisopliae and M. acridum.</title>
        <authorList>
            <person name="Gao Q."/>
            <person name="Jin K."/>
            <person name="Ying S.H."/>
            <person name="Zhang Y."/>
            <person name="Xiao G."/>
            <person name="Shang Y."/>
            <person name="Duan Z."/>
            <person name="Hu X."/>
            <person name="Xie X.Q."/>
            <person name="Zhou G."/>
            <person name="Peng G."/>
            <person name="Luo Z."/>
            <person name="Huang W."/>
            <person name="Wang B."/>
            <person name="Fang W."/>
            <person name="Wang S."/>
            <person name="Zhong Y."/>
            <person name="Ma L.J."/>
            <person name="St Leger R.J."/>
            <person name="Zhao G.P."/>
            <person name="Pei Y."/>
            <person name="Feng M.G."/>
            <person name="Xia Y."/>
            <person name="Wang C."/>
        </authorList>
    </citation>
    <scope>NUCLEOTIDE SEQUENCE [LARGE SCALE GENOMIC DNA]</scope>
    <source>
        <strain evidence="7 8">CQMa 102</strain>
    </source>
</reference>
<feature type="region of interest" description="Disordered" evidence="5">
    <location>
        <begin position="214"/>
        <end position="234"/>
    </location>
</feature>
<dbReference type="SUPFAM" id="SSF144083">
    <property type="entry name" value="Magnesium transport protein CorA, transmembrane region"/>
    <property type="match status" value="1"/>
</dbReference>
<dbReference type="GO" id="GO:0015095">
    <property type="term" value="F:magnesium ion transmembrane transporter activity"/>
    <property type="evidence" value="ECO:0007669"/>
    <property type="project" value="TreeGrafter"/>
</dbReference>
<dbReference type="OrthoDB" id="5286874at2759"/>
<feature type="compositionally biased region" description="Polar residues" evidence="5">
    <location>
        <begin position="143"/>
        <end position="153"/>
    </location>
</feature>
<proteinExistence type="predicted"/>
<feature type="compositionally biased region" description="Basic and acidic residues" evidence="5">
    <location>
        <begin position="18"/>
        <end position="32"/>
    </location>
</feature>
<protein>
    <submittedName>
        <fullName evidence="7">Putative Mg2+ transporter</fullName>
    </submittedName>
</protein>
<keyword evidence="4 6" id="KW-0472">Membrane</keyword>
<dbReference type="InParanoid" id="E9E5U5"/>
<gene>
    <name evidence="7" type="ORF">MAC_05243</name>
</gene>
<feature type="compositionally biased region" description="Basic and acidic residues" evidence="5">
    <location>
        <begin position="68"/>
        <end position="79"/>
    </location>
</feature>
<sequence length="983" mass="111550">MAYYASAEGSSRRPRVRFYQDDRETYAPDLPRRYLYSAPTASRRRGQYSGDEYVPERVPASNLPPWTHLERRMPSHHGELSQQTVFGPPAPSGRRLRHRDAETAEVPPPPGMARYSQSPPRMDSREGDDVYSWPRNTRRDTDQASNRSHSPSRVQHYDANDGPTVHAYKSGDAQVYIVDEGQADRGFRPPSPMGGDLDAYDEFNFLFPKSASKDDELSDLESPAVDSDSAHREDRDISIVSNAKRIYSSHYLGSAEPGGVHAAKLTELFDTKGKKRSLFKWLHIHQEVMNFDDFWAEISRQIHFPELERSAMAKLRADVKKNCIKTRQNPKGARVGHMEPRYLEVPLKSFTKQLSRQEKPTGSARWICLPYFSLQKYSGLLAGSTTSVFPSQTLLQAQYSRTTEQRDMLQAWTALLVTCGTMSELDLRGELVDVKSQPSPETAGSTPGRILVKYGNAVTWSFPAVACSTWFVEETANDNIRLMHEERIDIFNAADDIHKLFFPSTFDGPTIHKYWGALKSLLKIPQLEGEFTVSSVSASQNITTDIRTTLRDMSQNVENFQNLMSYADEKERATIDLPRQFITAWLHIVSGLISASDRGNAWLGHVSKAKVLMMAGMNRIVQSISSRNILDDSAVLPLEVLSLFSLNLLHDQVGKSEDIMDTYAQYLTLLDAEITSQPSDRSYQHRIDLVQQEMTVIKRTVAKQRYILASMKSNLSTKDGGRYLTDAADDAAWRRRRARDMYEDAPPYYPGPLPYDPLVRRRDAEYMRLDDEDAADLEAASKLSATDELGFRALFLNECIRLVEQREFDLRRHTDYADDLERAVVYGLDWTKDRQENAIYAFTIVTVVFLPLSAISSIFGMNTSDIRDMDSGQWLYWAVAVPVTLLIIVIGLWWMGELGNVLGWLSGRRTGRVSNTRHVPGVAPQRTDAAAFVVDRPPTKPEVDYPEARMADDRLPRPIAYMAEQSVPVVRRPKRRPQSVIRY</sequence>
<dbReference type="Pfam" id="PF01544">
    <property type="entry name" value="CorA"/>
    <property type="match status" value="1"/>
</dbReference>
<dbReference type="AlphaFoldDB" id="E9E5U5"/>
<feature type="region of interest" description="Disordered" evidence="5">
    <location>
        <begin position="1"/>
        <end position="166"/>
    </location>
</feature>
<keyword evidence="2 6" id="KW-0812">Transmembrane</keyword>
<keyword evidence="8" id="KW-1185">Reference proteome</keyword>
<dbReference type="EMBL" id="GL698508">
    <property type="protein sequence ID" value="EFY88625.1"/>
    <property type="molecule type" value="Genomic_DNA"/>
</dbReference>
<comment type="subcellular location">
    <subcellularLocation>
        <location evidence="1">Cell membrane</location>
        <topology evidence="1">Multi-pass membrane protein</topology>
    </subcellularLocation>
</comment>
<dbReference type="Gene3D" id="1.20.58.340">
    <property type="entry name" value="Magnesium transport protein CorA, transmembrane region"/>
    <property type="match status" value="1"/>
</dbReference>
<dbReference type="GO" id="GO:0015087">
    <property type="term" value="F:cobalt ion transmembrane transporter activity"/>
    <property type="evidence" value="ECO:0007669"/>
    <property type="project" value="TreeGrafter"/>
</dbReference>
<dbReference type="Proteomes" id="UP000002499">
    <property type="component" value="Unassembled WGS sequence"/>
</dbReference>
<keyword evidence="3 6" id="KW-1133">Transmembrane helix</keyword>
<dbReference type="GO" id="GO:0050897">
    <property type="term" value="F:cobalt ion binding"/>
    <property type="evidence" value="ECO:0007669"/>
    <property type="project" value="TreeGrafter"/>
</dbReference>
<dbReference type="HOGENOM" id="CLU_003895_0_0_1"/>
<dbReference type="InterPro" id="IPR002523">
    <property type="entry name" value="MgTranspt_CorA/ZnTranspt_ZntB"/>
</dbReference>
<dbReference type="InterPro" id="IPR045863">
    <property type="entry name" value="CorA_TM1_TM2"/>
</dbReference>
<dbReference type="OMA" id="SIPTHEC"/>
<evidence type="ECO:0000256" key="4">
    <source>
        <dbReference type="ARBA" id="ARBA00023136"/>
    </source>
</evidence>